<sequence>MKKYIRLSVITAVLLALALVLPTLVMNFVPGVGATRLAQTKYSNSVLASGTVEEKEKKEVTIAVPVVPESVNVSVGDEVNIGDVLATVNKEQTVQAMASTQSSLASSAGEFSALLASSSFDTKVDDIPEQIIATSAGVVTSVSLEEGSLAMAGTPAITISDLGNLQAKVSVTENNIGQIQVGQSAKISGAALGDQKYDAVVSKIYPTAKKQINGMASETVVDVLLDIKDGSAGLTSGFTVTAEIETGEMAQIFVLPYECVAQDDEGNEFVYLFQNGKAVKRIVETGIETAQGIEIVGGGITNEDYVIFPASSVAGDQSYVKIQTGKTL</sequence>
<organism evidence="3 4">
    <name type="scientific">[Clostridium] methylpentosum DSM 5476</name>
    <dbReference type="NCBI Taxonomy" id="537013"/>
    <lineage>
        <taxon>Bacteria</taxon>
        <taxon>Bacillati</taxon>
        <taxon>Bacillota</taxon>
        <taxon>Clostridia</taxon>
        <taxon>Eubacteriales</taxon>
        <taxon>Oscillospiraceae</taxon>
        <taxon>Oscillospiraceae incertae sedis</taxon>
    </lineage>
</organism>
<dbReference type="EMBL" id="ACEC01000118">
    <property type="protein sequence ID" value="EEG29037.1"/>
    <property type="molecule type" value="Genomic_DNA"/>
</dbReference>
<protein>
    <submittedName>
        <fullName evidence="3">Efflux transporter, RND family, MFP subunit</fullName>
    </submittedName>
</protein>
<keyword evidence="4" id="KW-1185">Reference proteome</keyword>
<dbReference type="AlphaFoldDB" id="C0EHL9"/>
<dbReference type="HOGENOM" id="CLU_018816_14_5_9"/>
<dbReference type="Gene3D" id="2.40.50.100">
    <property type="match status" value="1"/>
</dbReference>
<reference evidence="3 4" key="2">
    <citation type="submission" date="2009-02" db="EMBL/GenBank/DDBJ databases">
        <title>Draft genome sequence of Clostridium methylpentosum (DSM 5476).</title>
        <authorList>
            <person name="Sudarsanam P."/>
            <person name="Ley R."/>
            <person name="Guruge J."/>
            <person name="Turnbaugh P.J."/>
            <person name="Mahowald M."/>
            <person name="Liep D."/>
            <person name="Gordon J."/>
        </authorList>
    </citation>
    <scope>NUCLEOTIDE SEQUENCE [LARGE SCALE GENOMIC DNA]</scope>
    <source>
        <strain evidence="3 4">DSM 5476</strain>
    </source>
</reference>
<dbReference type="GO" id="GO:0030313">
    <property type="term" value="C:cell envelope"/>
    <property type="evidence" value="ECO:0007669"/>
    <property type="project" value="UniProtKB-SubCell"/>
</dbReference>
<dbReference type="PANTHER" id="PTHR32347">
    <property type="entry name" value="EFFLUX SYSTEM COMPONENT YKNX-RELATED"/>
    <property type="match status" value="1"/>
</dbReference>
<proteinExistence type="predicted"/>
<name>C0EHL9_9FIRM</name>
<evidence type="ECO:0000256" key="2">
    <source>
        <dbReference type="ARBA" id="ARBA00023054"/>
    </source>
</evidence>
<comment type="subcellular location">
    <subcellularLocation>
        <location evidence="1">Cell envelope</location>
    </subcellularLocation>
</comment>
<dbReference type="InterPro" id="IPR050465">
    <property type="entry name" value="UPF0194_transport"/>
</dbReference>
<evidence type="ECO:0000313" key="4">
    <source>
        <dbReference type="Proteomes" id="UP000003340"/>
    </source>
</evidence>
<gene>
    <name evidence="3" type="ORF">CLOSTMETH_03364</name>
</gene>
<accession>C0EHL9</accession>
<evidence type="ECO:0000256" key="1">
    <source>
        <dbReference type="ARBA" id="ARBA00004196"/>
    </source>
</evidence>
<dbReference type="eggNOG" id="COG0845">
    <property type="taxonomic scope" value="Bacteria"/>
</dbReference>
<dbReference type="Gene3D" id="2.40.30.170">
    <property type="match status" value="1"/>
</dbReference>
<comment type="caution">
    <text evidence="3">The sequence shown here is derived from an EMBL/GenBank/DDBJ whole genome shotgun (WGS) entry which is preliminary data.</text>
</comment>
<dbReference type="Proteomes" id="UP000003340">
    <property type="component" value="Unassembled WGS sequence"/>
</dbReference>
<dbReference type="PANTHER" id="PTHR32347:SF14">
    <property type="entry name" value="EFFLUX SYSTEM COMPONENT YKNX-RELATED"/>
    <property type="match status" value="1"/>
</dbReference>
<evidence type="ECO:0000313" key="3">
    <source>
        <dbReference type="EMBL" id="EEG29037.1"/>
    </source>
</evidence>
<dbReference type="STRING" id="537013.CLOSTMETH_03364"/>
<keyword evidence="2" id="KW-0175">Coiled coil</keyword>
<reference evidence="3 4" key="1">
    <citation type="submission" date="2009-01" db="EMBL/GenBank/DDBJ databases">
        <authorList>
            <person name="Fulton L."/>
            <person name="Clifton S."/>
            <person name="Fulton B."/>
            <person name="Xu J."/>
            <person name="Minx P."/>
            <person name="Pepin K.H."/>
            <person name="Johnson M."/>
            <person name="Bhonagiri V."/>
            <person name="Nash W.E."/>
            <person name="Mardis E.R."/>
            <person name="Wilson R.K."/>
        </authorList>
    </citation>
    <scope>NUCLEOTIDE SEQUENCE [LARGE SCALE GENOMIC DNA]</scope>
    <source>
        <strain evidence="3 4">DSM 5476</strain>
    </source>
</reference>